<evidence type="ECO:0000313" key="2">
    <source>
        <dbReference type="EnsemblPlants" id="TuG1812G0400001418.01.T04"/>
    </source>
</evidence>
<proteinExistence type="predicted"/>
<sequence>MASDFLENYIFLAVGRVGSSTELIAQRVEFVQEADKRSHLMDLLHAQRDSSEQGKQALTLVFVETKRGADSLENWLCTNGFPATSIHGDRNQQVYSLFFPSEPPIFAWSIFISVCSLE</sequence>
<dbReference type="SUPFAM" id="SSF52540">
    <property type="entry name" value="P-loop containing nucleoside triphosphate hydrolases"/>
    <property type="match status" value="1"/>
</dbReference>
<reference evidence="2" key="3">
    <citation type="submission" date="2022-06" db="UniProtKB">
        <authorList>
            <consortium name="EnsemblPlants"/>
        </authorList>
    </citation>
    <scope>IDENTIFICATION</scope>
</reference>
<dbReference type="Proteomes" id="UP000015106">
    <property type="component" value="Chromosome 4"/>
</dbReference>
<reference evidence="2" key="2">
    <citation type="submission" date="2018-03" db="EMBL/GenBank/DDBJ databases">
        <title>The Triticum urartu genome reveals the dynamic nature of wheat genome evolution.</title>
        <authorList>
            <person name="Ling H."/>
            <person name="Ma B."/>
            <person name="Shi X."/>
            <person name="Liu H."/>
            <person name="Dong L."/>
            <person name="Sun H."/>
            <person name="Cao Y."/>
            <person name="Gao Q."/>
            <person name="Zheng S."/>
            <person name="Li Y."/>
            <person name="Yu Y."/>
            <person name="Du H."/>
            <person name="Qi M."/>
            <person name="Li Y."/>
            <person name="Yu H."/>
            <person name="Cui Y."/>
            <person name="Wang N."/>
            <person name="Chen C."/>
            <person name="Wu H."/>
            <person name="Zhao Y."/>
            <person name="Zhang J."/>
            <person name="Li Y."/>
            <person name="Zhou W."/>
            <person name="Zhang B."/>
            <person name="Hu W."/>
            <person name="Eijk M."/>
            <person name="Tang J."/>
            <person name="Witsenboer H."/>
            <person name="Zhao S."/>
            <person name="Li Z."/>
            <person name="Zhang A."/>
            <person name="Wang D."/>
            <person name="Liang C."/>
        </authorList>
    </citation>
    <scope>NUCLEOTIDE SEQUENCE [LARGE SCALE GENOMIC DNA]</scope>
    <source>
        <strain evidence="2">cv. G1812</strain>
    </source>
</reference>
<dbReference type="AlphaFoldDB" id="A0A8R7Q343"/>
<protein>
    <submittedName>
        <fullName evidence="2">Uncharacterized protein</fullName>
    </submittedName>
</protein>
<dbReference type="InterPro" id="IPR027417">
    <property type="entry name" value="P-loop_NTPase"/>
</dbReference>
<dbReference type="EnsemblPlants" id="TuG1812G0400001418.01.T04">
    <property type="protein sequence ID" value="TuG1812G0400001418.01.T04"/>
    <property type="gene ID" value="TuG1812G0400001418.01"/>
</dbReference>
<dbReference type="Gramene" id="TuG1812G0400001418.01.T04">
    <property type="protein sequence ID" value="TuG1812G0400001418.01.T04"/>
    <property type="gene ID" value="TuG1812G0400001418.01"/>
</dbReference>
<keyword evidence="1" id="KW-0694">RNA-binding</keyword>
<evidence type="ECO:0000313" key="3">
    <source>
        <dbReference type="Proteomes" id="UP000015106"/>
    </source>
</evidence>
<dbReference type="GO" id="GO:0003723">
    <property type="term" value="F:RNA binding"/>
    <property type="evidence" value="ECO:0007669"/>
    <property type="project" value="UniProtKB-KW"/>
</dbReference>
<dbReference type="Gene3D" id="3.40.50.300">
    <property type="entry name" value="P-loop containing nucleotide triphosphate hydrolases"/>
    <property type="match status" value="1"/>
</dbReference>
<name>A0A8R7Q343_TRIUA</name>
<keyword evidence="3" id="KW-1185">Reference proteome</keyword>
<organism evidence="2 3">
    <name type="scientific">Triticum urartu</name>
    <name type="common">Red wild einkorn</name>
    <name type="synonym">Crithodium urartu</name>
    <dbReference type="NCBI Taxonomy" id="4572"/>
    <lineage>
        <taxon>Eukaryota</taxon>
        <taxon>Viridiplantae</taxon>
        <taxon>Streptophyta</taxon>
        <taxon>Embryophyta</taxon>
        <taxon>Tracheophyta</taxon>
        <taxon>Spermatophyta</taxon>
        <taxon>Magnoliopsida</taxon>
        <taxon>Liliopsida</taxon>
        <taxon>Poales</taxon>
        <taxon>Poaceae</taxon>
        <taxon>BOP clade</taxon>
        <taxon>Pooideae</taxon>
        <taxon>Triticodae</taxon>
        <taxon>Triticeae</taxon>
        <taxon>Triticinae</taxon>
        <taxon>Triticum</taxon>
    </lineage>
</organism>
<dbReference type="PANTHER" id="PTHR47958">
    <property type="entry name" value="ATP-DEPENDENT RNA HELICASE DBP3"/>
    <property type="match status" value="1"/>
</dbReference>
<reference evidence="3" key="1">
    <citation type="journal article" date="2013" name="Nature">
        <title>Draft genome of the wheat A-genome progenitor Triticum urartu.</title>
        <authorList>
            <person name="Ling H.Q."/>
            <person name="Zhao S."/>
            <person name="Liu D."/>
            <person name="Wang J."/>
            <person name="Sun H."/>
            <person name="Zhang C."/>
            <person name="Fan H."/>
            <person name="Li D."/>
            <person name="Dong L."/>
            <person name="Tao Y."/>
            <person name="Gao C."/>
            <person name="Wu H."/>
            <person name="Li Y."/>
            <person name="Cui Y."/>
            <person name="Guo X."/>
            <person name="Zheng S."/>
            <person name="Wang B."/>
            <person name="Yu K."/>
            <person name="Liang Q."/>
            <person name="Yang W."/>
            <person name="Lou X."/>
            <person name="Chen J."/>
            <person name="Feng M."/>
            <person name="Jian J."/>
            <person name="Zhang X."/>
            <person name="Luo G."/>
            <person name="Jiang Y."/>
            <person name="Liu J."/>
            <person name="Wang Z."/>
            <person name="Sha Y."/>
            <person name="Zhang B."/>
            <person name="Wu H."/>
            <person name="Tang D."/>
            <person name="Shen Q."/>
            <person name="Xue P."/>
            <person name="Zou S."/>
            <person name="Wang X."/>
            <person name="Liu X."/>
            <person name="Wang F."/>
            <person name="Yang Y."/>
            <person name="An X."/>
            <person name="Dong Z."/>
            <person name="Zhang K."/>
            <person name="Zhang X."/>
            <person name="Luo M.C."/>
            <person name="Dvorak J."/>
            <person name="Tong Y."/>
            <person name="Wang J."/>
            <person name="Yang H."/>
            <person name="Li Z."/>
            <person name="Wang D."/>
            <person name="Zhang A."/>
            <person name="Wang J."/>
        </authorList>
    </citation>
    <scope>NUCLEOTIDE SEQUENCE</scope>
    <source>
        <strain evidence="3">cv. G1812</strain>
    </source>
</reference>
<accession>A0A8R7Q343</accession>
<evidence type="ECO:0000256" key="1">
    <source>
        <dbReference type="ARBA" id="ARBA00022884"/>
    </source>
</evidence>